<dbReference type="Proteomes" id="UP000005737">
    <property type="component" value="Unassembled WGS sequence"/>
</dbReference>
<keyword evidence="5" id="KW-1133">Transmembrane helix</keyword>
<feature type="transmembrane region" description="Helical" evidence="5">
    <location>
        <begin position="344"/>
        <end position="368"/>
    </location>
</feature>
<dbReference type="AlphaFoldDB" id="H2CFN1"/>
<dbReference type="InterPro" id="IPR009057">
    <property type="entry name" value="Homeodomain-like_sf"/>
</dbReference>
<feature type="domain" description="HTH araC/xylS-type" evidence="6">
    <location>
        <begin position="439"/>
        <end position="541"/>
    </location>
</feature>
<dbReference type="Pfam" id="PF12833">
    <property type="entry name" value="HTH_18"/>
    <property type="match status" value="1"/>
</dbReference>
<dbReference type="InterPro" id="IPR018060">
    <property type="entry name" value="HTH_AraC"/>
</dbReference>
<evidence type="ECO:0000256" key="1">
    <source>
        <dbReference type="ARBA" id="ARBA00023015"/>
    </source>
</evidence>
<feature type="compositionally biased region" description="Basic and acidic residues" evidence="4">
    <location>
        <begin position="403"/>
        <end position="424"/>
    </location>
</feature>
<evidence type="ECO:0000256" key="2">
    <source>
        <dbReference type="ARBA" id="ARBA00023125"/>
    </source>
</evidence>
<reference evidence="7 8" key="1">
    <citation type="submission" date="2011-10" db="EMBL/GenBank/DDBJ databases">
        <title>The Improved High-Quality Draft genome of Leptonema illini DSM 21528.</title>
        <authorList>
            <consortium name="US DOE Joint Genome Institute (JGI-PGF)"/>
            <person name="Lucas S."/>
            <person name="Copeland A."/>
            <person name="Lapidus A."/>
            <person name="Glavina del Rio T."/>
            <person name="Dalin E."/>
            <person name="Tice H."/>
            <person name="Bruce D."/>
            <person name="Goodwin L."/>
            <person name="Pitluck S."/>
            <person name="Peters L."/>
            <person name="Mikhailova N."/>
            <person name="Held B."/>
            <person name="Kyrpides N."/>
            <person name="Mavromatis K."/>
            <person name="Ivanova N."/>
            <person name="Markowitz V."/>
            <person name="Cheng J.-F."/>
            <person name="Hugenholtz P."/>
            <person name="Woyke T."/>
            <person name="Wu D."/>
            <person name="Gronow S."/>
            <person name="Wellnitz S."/>
            <person name="Brambilla E.-M."/>
            <person name="Klenk H.-P."/>
            <person name="Eisen J.A."/>
        </authorList>
    </citation>
    <scope>NUCLEOTIDE SEQUENCE [LARGE SCALE GENOMIC DNA]</scope>
    <source>
        <strain evidence="7 8">DSM 21528</strain>
    </source>
</reference>
<dbReference type="HOGENOM" id="CLU_037021_0_0_12"/>
<feature type="transmembrane region" description="Helical" evidence="5">
    <location>
        <begin position="289"/>
        <end position="307"/>
    </location>
</feature>
<feature type="region of interest" description="Disordered" evidence="4">
    <location>
        <begin position="403"/>
        <end position="432"/>
    </location>
</feature>
<evidence type="ECO:0000259" key="6">
    <source>
        <dbReference type="PROSITE" id="PS01124"/>
    </source>
</evidence>
<proteinExistence type="predicted"/>
<gene>
    <name evidence="7" type="ORF">Lepil_0997</name>
</gene>
<dbReference type="InterPro" id="IPR011623">
    <property type="entry name" value="7TMR_DISM_rcpt_extracell_dom1"/>
</dbReference>
<feature type="transmembrane region" description="Helical" evidence="5">
    <location>
        <begin position="257"/>
        <end position="277"/>
    </location>
</feature>
<dbReference type="Gene3D" id="1.10.10.60">
    <property type="entry name" value="Homeodomain-like"/>
    <property type="match status" value="2"/>
</dbReference>
<dbReference type="PANTHER" id="PTHR43280:SF29">
    <property type="entry name" value="ARAC-FAMILY TRANSCRIPTIONAL REGULATOR"/>
    <property type="match status" value="1"/>
</dbReference>
<keyword evidence="2" id="KW-0238">DNA-binding</keyword>
<feature type="transmembrane region" description="Helical" evidence="5">
    <location>
        <begin position="319"/>
        <end position="337"/>
    </location>
</feature>
<feature type="transmembrane region" description="Helical" evidence="5">
    <location>
        <begin position="221"/>
        <end position="237"/>
    </location>
</feature>
<dbReference type="Pfam" id="PF07696">
    <property type="entry name" value="7TMR-DISMED2"/>
    <property type="match status" value="1"/>
</dbReference>
<dbReference type="RefSeq" id="WP_002770585.1">
    <property type="nucleotide sequence ID" value="NZ_JH597773.1"/>
</dbReference>
<keyword evidence="7" id="KW-0675">Receptor</keyword>
<keyword evidence="3" id="KW-0804">Transcription</keyword>
<dbReference type="Pfam" id="PF07695">
    <property type="entry name" value="7TMR-DISM_7TM"/>
    <property type="match status" value="1"/>
</dbReference>
<organism evidence="7 8">
    <name type="scientific">Leptonema illini DSM 21528</name>
    <dbReference type="NCBI Taxonomy" id="929563"/>
    <lineage>
        <taxon>Bacteria</taxon>
        <taxon>Pseudomonadati</taxon>
        <taxon>Spirochaetota</taxon>
        <taxon>Spirochaetia</taxon>
        <taxon>Leptospirales</taxon>
        <taxon>Leptospiraceae</taxon>
        <taxon>Leptonema</taxon>
    </lineage>
</organism>
<evidence type="ECO:0000256" key="5">
    <source>
        <dbReference type="SAM" id="Phobius"/>
    </source>
</evidence>
<name>H2CFN1_9LEPT</name>
<accession>H2CFN1</accession>
<dbReference type="InterPro" id="IPR011622">
    <property type="entry name" value="7TMR_DISM_rcpt_extracell_dom2"/>
</dbReference>
<evidence type="ECO:0000313" key="8">
    <source>
        <dbReference type="Proteomes" id="UP000005737"/>
    </source>
</evidence>
<keyword evidence="5 7" id="KW-0812">Transmembrane</keyword>
<dbReference type="SUPFAM" id="SSF46689">
    <property type="entry name" value="Homeodomain-like"/>
    <property type="match status" value="1"/>
</dbReference>
<dbReference type="PANTHER" id="PTHR43280">
    <property type="entry name" value="ARAC-FAMILY TRANSCRIPTIONAL REGULATOR"/>
    <property type="match status" value="1"/>
</dbReference>
<dbReference type="GO" id="GO:0003700">
    <property type="term" value="F:DNA-binding transcription factor activity"/>
    <property type="evidence" value="ECO:0007669"/>
    <property type="project" value="InterPro"/>
</dbReference>
<protein>
    <submittedName>
        <fullName evidence="7">Diverse 7TM receptor transmembrane region</fullName>
    </submittedName>
</protein>
<dbReference type="SMART" id="SM00342">
    <property type="entry name" value="HTH_ARAC"/>
    <property type="match status" value="1"/>
</dbReference>
<keyword evidence="8" id="KW-1185">Reference proteome</keyword>
<feature type="transmembrane region" description="Helical" evidence="5">
    <location>
        <begin position="196"/>
        <end position="214"/>
    </location>
</feature>
<evidence type="ECO:0000256" key="3">
    <source>
        <dbReference type="ARBA" id="ARBA00023163"/>
    </source>
</evidence>
<sequence length="542" mass="62691">MRERAFLIRWSQALFLVCSGLMNPLFANEVRLNLDSEKISNQEWRPDRIDVLIDESGKLTAEDVLSKREGWQKQANPYVPGFSKSVYWVRLDLTNAGKRRRFFVENPVAYVDRIDVYVIRSGRVTEHQYDGDILPVLDGAALPHHPRPAFSFRLQEGESVVLLMRFASESAHFIEPIIRSRERMAEVTRTFRDFQVTYFAFLVLMLVLNLAAAIRTREADFAFYSFYLVVTALYQFVYTGLFRQHLSPQSGEWMNQLLVFAGLLNFSGLTVFSLRFLRLSHSSPLWSRVIQALLGVLTLQMILVWFIPVSISDPMTHLTVLPLVLLFPAIAIWQWLTRRSDFRFFVLGWAVLFCAILTFNLFAFGIYIDPVLSRNAIQIGTAVDMIAFSLAIVDRVFAHRSDEPSGLARDSRGNGEAKSSESERQRKRLNNVNTGEKMEELHRLMEDERLYCDEDLNLQRLAQMLELRPDQVSEMINRETGLRVNDYVNGYRIRHVLRLWEEQPDSGLLASAFDAGFNSKSVFYEAFRKYSGMNPGEFRRKK</sequence>
<evidence type="ECO:0000313" key="7">
    <source>
        <dbReference type="EMBL" id="EHQ05696.1"/>
    </source>
</evidence>
<keyword evidence="5" id="KW-0472">Membrane</keyword>
<dbReference type="Gene3D" id="2.60.40.2380">
    <property type="match status" value="1"/>
</dbReference>
<evidence type="ECO:0000256" key="4">
    <source>
        <dbReference type="SAM" id="MobiDB-lite"/>
    </source>
</evidence>
<dbReference type="EMBL" id="JH597773">
    <property type="protein sequence ID" value="EHQ05696.1"/>
    <property type="molecule type" value="Genomic_DNA"/>
</dbReference>
<dbReference type="STRING" id="183.GCA_002009735_01769"/>
<keyword evidence="1" id="KW-0805">Transcription regulation</keyword>
<dbReference type="GO" id="GO:0043565">
    <property type="term" value="F:sequence-specific DNA binding"/>
    <property type="evidence" value="ECO:0007669"/>
    <property type="project" value="InterPro"/>
</dbReference>
<dbReference type="PROSITE" id="PS01124">
    <property type="entry name" value="HTH_ARAC_FAMILY_2"/>
    <property type="match status" value="1"/>
</dbReference>